<dbReference type="Pfam" id="PF00112">
    <property type="entry name" value="Peptidase_C1"/>
    <property type="match status" value="1"/>
</dbReference>
<evidence type="ECO:0000259" key="2">
    <source>
        <dbReference type="SMART" id="SM00645"/>
    </source>
</evidence>
<organism evidence="3 4">
    <name type="scientific">Hymenobacter monticola</name>
    <dbReference type="NCBI Taxonomy" id="1705399"/>
    <lineage>
        <taxon>Bacteria</taxon>
        <taxon>Pseudomonadati</taxon>
        <taxon>Bacteroidota</taxon>
        <taxon>Cytophagia</taxon>
        <taxon>Cytophagales</taxon>
        <taxon>Hymenobacteraceae</taxon>
        <taxon>Hymenobacter</taxon>
    </lineage>
</organism>
<evidence type="ECO:0000256" key="1">
    <source>
        <dbReference type="SAM" id="MobiDB-lite"/>
    </source>
</evidence>
<feature type="domain" description="Peptidase C1A papain C-terminal" evidence="2">
    <location>
        <begin position="58"/>
        <end position="290"/>
    </location>
</feature>
<protein>
    <submittedName>
        <fullName evidence="3">C1 family peptidase</fullName>
    </submittedName>
</protein>
<dbReference type="EMBL" id="CP094534">
    <property type="protein sequence ID" value="UOE32030.1"/>
    <property type="molecule type" value="Genomic_DNA"/>
</dbReference>
<dbReference type="RefSeq" id="WP_243509199.1">
    <property type="nucleotide sequence ID" value="NZ_CP094534.1"/>
</dbReference>
<evidence type="ECO:0000313" key="4">
    <source>
        <dbReference type="Proteomes" id="UP000831390"/>
    </source>
</evidence>
<dbReference type="SUPFAM" id="SSF54001">
    <property type="entry name" value="Cysteine proteinases"/>
    <property type="match status" value="1"/>
</dbReference>
<dbReference type="InterPro" id="IPR038765">
    <property type="entry name" value="Papain-like_cys_pep_sf"/>
</dbReference>
<dbReference type="SMART" id="SM00645">
    <property type="entry name" value="Pept_C1"/>
    <property type="match status" value="1"/>
</dbReference>
<dbReference type="Gene3D" id="3.90.70.10">
    <property type="entry name" value="Cysteine proteinases"/>
    <property type="match status" value="1"/>
</dbReference>
<dbReference type="InterPro" id="IPR000668">
    <property type="entry name" value="Peptidase_C1A_C"/>
</dbReference>
<evidence type="ECO:0000313" key="3">
    <source>
        <dbReference type="EMBL" id="UOE32030.1"/>
    </source>
</evidence>
<proteinExistence type="predicted"/>
<gene>
    <name evidence="3" type="ORF">MTP16_12895</name>
</gene>
<name>A0ABY4AYQ6_9BACT</name>
<reference evidence="3 4" key="1">
    <citation type="submission" date="2022-03" db="EMBL/GenBank/DDBJ databases">
        <title>Hymenobactersp. isolated from the air.</title>
        <authorList>
            <person name="Won M."/>
            <person name="Kwon S.-W."/>
        </authorList>
    </citation>
    <scope>NUCLEOTIDE SEQUENCE [LARGE SCALE GENOMIC DNA]</scope>
    <source>
        <strain evidence="3 4">KACC 22596</strain>
    </source>
</reference>
<dbReference type="CDD" id="cd02619">
    <property type="entry name" value="Peptidase_C1"/>
    <property type="match status" value="1"/>
</dbReference>
<keyword evidence="4" id="KW-1185">Reference proteome</keyword>
<sequence length="298" mass="33220">MSANAPAGSAGRSAKYAGGPVTGRPGIGNQHGTVRSKRKEEDWTVFDALKQGLLREEFPAEIDHRKDEADWNDIMWQGDTSSCVGWASTDSLLRWHFIKANLLDKSLSLSARFTWMAAKETDKEVAFPETFIESAGTPLKAALNVLKKYGCVLEDDFPFYSSPQDGTTGLFMVRGMDTQEFYAKAAQYRLKSYYSLVIDEKPNIDHLRMWISQQGPILVMSDLDANFRELYHGKTTLDTYDTSTVVVDRGHAFALVGYTPDHFIIRNTWGTAWGDKGYAYATNAYVAAAICEGYGICI</sequence>
<dbReference type="Proteomes" id="UP000831390">
    <property type="component" value="Chromosome"/>
</dbReference>
<accession>A0ABY4AYQ6</accession>
<feature type="region of interest" description="Disordered" evidence="1">
    <location>
        <begin position="1"/>
        <end position="39"/>
    </location>
</feature>